<sequence length="198" mass="22815">MNCNHITPLRSREVSSFDKPESQPRPLPNCPPLDASLGTERGLKPPIKPQNLDSFSMKVLDKLTIRTLPSSLVASFHLRDLYCYYHPCVDDPKRHYGFKSGLLGKTVSLGVDISNWEIFDDDWRLDTKEVHFLGRGLNSPIWPKEVEKDWIKETHHLNHTIQQQNFPHVTPSHNNGVYRYHHPYLNSSIKEPSPLSVE</sequence>
<proteinExistence type="predicted"/>
<reference evidence="2" key="1">
    <citation type="journal article" date="2019" name="Sci. Rep.">
        <title>Draft genome of Tanacetum cinerariifolium, the natural source of mosquito coil.</title>
        <authorList>
            <person name="Yamashiro T."/>
            <person name="Shiraishi A."/>
            <person name="Satake H."/>
            <person name="Nakayama K."/>
        </authorList>
    </citation>
    <scope>NUCLEOTIDE SEQUENCE</scope>
</reference>
<comment type="caution">
    <text evidence="2">The sequence shown here is derived from an EMBL/GenBank/DDBJ whole genome shotgun (WGS) entry which is preliminary data.</text>
</comment>
<organism evidence="2">
    <name type="scientific">Tanacetum cinerariifolium</name>
    <name type="common">Dalmatian daisy</name>
    <name type="synonym">Chrysanthemum cinerariifolium</name>
    <dbReference type="NCBI Taxonomy" id="118510"/>
    <lineage>
        <taxon>Eukaryota</taxon>
        <taxon>Viridiplantae</taxon>
        <taxon>Streptophyta</taxon>
        <taxon>Embryophyta</taxon>
        <taxon>Tracheophyta</taxon>
        <taxon>Spermatophyta</taxon>
        <taxon>Magnoliopsida</taxon>
        <taxon>eudicotyledons</taxon>
        <taxon>Gunneridae</taxon>
        <taxon>Pentapetalae</taxon>
        <taxon>asterids</taxon>
        <taxon>campanulids</taxon>
        <taxon>Asterales</taxon>
        <taxon>Asteraceae</taxon>
        <taxon>Asteroideae</taxon>
        <taxon>Anthemideae</taxon>
        <taxon>Anthemidinae</taxon>
        <taxon>Tanacetum</taxon>
    </lineage>
</organism>
<gene>
    <name evidence="2" type="ORF">Tci_048490</name>
</gene>
<protein>
    <submittedName>
        <fullName evidence="2">Uncharacterized protein</fullName>
    </submittedName>
</protein>
<feature type="region of interest" description="Disordered" evidence="1">
    <location>
        <begin position="1"/>
        <end position="48"/>
    </location>
</feature>
<dbReference type="EMBL" id="BKCJ010007294">
    <property type="protein sequence ID" value="GEU76512.1"/>
    <property type="molecule type" value="Genomic_DNA"/>
</dbReference>
<evidence type="ECO:0000313" key="2">
    <source>
        <dbReference type="EMBL" id="GEU76512.1"/>
    </source>
</evidence>
<evidence type="ECO:0000256" key="1">
    <source>
        <dbReference type="SAM" id="MobiDB-lite"/>
    </source>
</evidence>
<feature type="compositionally biased region" description="Basic and acidic residues" evidence="1">
    <location>
        <begin position="10"/>
        <end position="22"/>
    </location>
</feature>
<name>A0A6L2MUT1_TANCI</name>
<accession>A0A6L2MUT1</accession>
<dbReference type="AlphaFoldDB" id="A0A6L2MUT1"/>